<reference evidence="1" key="1">
    <citation type="submission" date="2023-08" db="EMBL/GenBank/DDBJ databases">
        <title>Black Yeasts Isolated from many extreme environments.</title>
        <authorList>
            <person name="Coleine C."/>
            <person name="Stajich J.E."/>
            <person name="Selbmann L."/>
        </authorList>
    </citation>
    <scope>NUCLEOTIDE SEQUENCE</scope>
    <source>
        <strain evidence="1">CCFEE 5810</strain>
    </source>
</reference>
<protein>
    <submittedName>
        <fullName evidence="1">Uncharacterized protein</fullName>
    </submittedName>
</protein>
<evidence type="ECO:0000313" key="2">
    <source>
        <dbReference type="Proteomes" id="UP001310594"/>
    </source>
</evidence>
<name>A0AAN7VN07_9PEZI</name>
<sequence length="173" mass="19514">MNGGPPAVNGHPLQVDGVPAPINVAPNAAQELYERTRLIKCLTDWFEESHFADLDNARTDFSLALANEAGWQSQHMDRDVLAQAVCHAYRHIRVLQEHIDVLRSRCVDGVRGVLPFQFIRTGMHEVLGVTPIEDPMRLETADRVYLECVLVQLAVSKVFLEELKAKFEEEPRS</sequence>
<accession>A0AAN7VN07</accession>
<dbReference type="EMBL" id="JAVRQU010000020">
    <property type="protein sequence ID" value="KAK5692029.1"/>
    <property type="molecule type" value="Genomic_DNA"/>
</dbReference>
<dbReference type="Proteomes" id="UP001310594">
    <property type="component" value="Unassembled WGS sequence"/>
</dbReference>
<gene>
    <name evidence="1" type="ORF">LTR97_011202</name>
</gene>
<evidence type="ECO:0000313" key="1">
    <source>
        <dbReference type="EMBL" id="KAK5692029.1"/>
    </source>
</evidence>
<dbReference type="AlphaFoldDB" id="A0AAN7VN07"/>
<organism evidence="1 2">
    <name type="scientific">Elasticomyces elasticus</name>
    <dbReference type="NCBI Taxonomy" id="574655"/>
    <lineage>
        <taxon>Eukaryota</taxon>
        <taxon>Fungi</taxon>
        <taxon>Dikarya</taxon>
        <taxon>Ascomycota</taxon>
        <taxon>Pezizomycotina</taxon>
        <taxon>Dothideomycetes</taxon>
        <taxon>Dothideomycetidae</taxon>
        <taxon>Mycosphaerellales</taxon>
        <taxon>Teratosphaeriaceae</taxon>
        <taxon>Elasticomyces</taxon>
    </lineage>
</organism>
<comment type="caution">
    <text evidence="1">The sequence shown here is derived from an EMBL/GenBank/DDBJ whole genome shotgun (WGS) entry which is preliminary data.</text>
</comment>
<proteinExistence type="predicted"/>